<evidence type="ECO:0000313" key="3">
    <source>
        <dbReference type="Proteomes" id="UP000284706"/>
    </source>
</evidence>
<proteinExistence type="predicted"/>
<feature type="compositionally biased region" description="Low complexity" evidence="1">
    <location>
        <begin position="344"/>
        <end position="371"/>
    </location>
</feature>
<evidence type="ECO:0000256" key="1">
    <source>
        <dbReference type="SAM" id="MobiDB-lite"/>
    </source>
</evidence>
<organism evidence="2 3">
    <name type="scientific">Gymnopilus dilepis</name>
    <dbReference type="NCBI Taxonomy" id="231916"/>
    <lineage>
        <taxon>Eukaryota</taxon>
        <taxon>Fungi</taxon>
        <taxon>Dikarya</taxon>
        <taxon>Basidiomycota</taxon>
        <taxon>Agaricomycotina</taxon>
        <taxon>Agaricomycetes</taxon>
        <taxon>Agaricomycetidae</taxon>
        <taxon>Agaricales</taxon>
        <taxon>Agaricineae</taxon>
        <taxon>Hymenogastraceae</taxon>
        <taxon>Gymnopilus</taxon>
    </lineage>
</organism>
<sequence>MSTEVIPLTDEAVKEFAATLNTIPPREEQCLTCKGPLGDQREDTELWTCIQSPPTAKHMRFHGSPTPEDAVPENIRMWLAINNSVKSLPASLICVCTKQANKDCSQFPRLCKACCLRAQLEKAYRCKAHLLSVAALSSSQAQASSSTLSLSAPTPAASSSSSSSLIPATQSVSTPRSSFARPIVSGYGEDVRIRSLQRVEGSRRTVELKKEAEDIFQSTYKIVLWTKNNSEPIYIQFLTPRPGYVVPKDSEQLLDHLGSDTRFIAFFDITSRPGRANWVEQGIGIPIEVPEDVKFILVCKLGLNREHLRERDEWETACFTGTFVSRCEAEELHRKMSMKRRRSASISSSEEVEVISGPEPLSSPSSQSRSPTKATSPAADSDGDIVYLGTKERKNPHKKWYTSTTWPGPFIYVCQIAPRIHDIANLPTEEFASKFVDKFSSRQSQPPARSTRLNIRTEYRKAAHAEILERFFQYGKTEEGRWSKLRAAVKDLPAPPPSWVVPAQAFLQSDSAPTEGSSNLPVVLCDVQPQEDLPAGQSLNEAPAMQSAAVSPDDGSDIAMEPIPAQDSSTARSEEAPAVVTYPLASPLVAQPFPPLDQNNCQVFNAQIQEVIIHGLAGFPTGSSSDTRTPHQFFNMPIARGSAYHTFAVICGGTAMVFKTHDMPQEIDWFVDGHSDFNFLEAFRLFDLNRTAVRFFEKLTSSKVSTNLFQTFEVVETTVADCSTDSIHFSALRQPLLVGDRFAGEERLQATHKVLYETLTAFSHYTYDNSFHYEVSDTFKGFILTDGSVHIFNCRTHTVYVAYLYFTLQH</sequence>
<keyword evidence="3" id="KW-1185">Reference proteome</keyword>
<dbReference type="Proteomes" id="UP000284706">
    <property type="component" value="Unassembled WGS sequence"/>
</dbReference>
<gene>
    <name evidence="2" type="ORF">CVT26_006789</name>
</gene>
<comment type="caution">
    <text evidence="2">The sequence shown here is derived from an EMBL/GenBank/DDBJ whole genome shotgun (WGS) entry which is preliminary data.</text>
</comment>
<evidence type="ECO:0000313" key="2">
    <source>
        <dbReference type="EMBL" id="PPQ97425.1"/>
    </source>
</evidence>
<protein>
    <submittedName>
        <fullName evidence="2">Uncharacterized protein</fullName>
    </submittedName>
</protein>
<feature type="region of interest" description="Disordered" evidence="1">
    <location>
        <begin position="149"/>
        <end position="169"/>
    </location>
</feature>
<dbReference type="AlphaFoldDB" id="A0A409Y334"/>
<feature type="region of interest" description="Disordered" evidence="1">
    <location>
        <begin position="338"/>
        <end position="385"/>
    </location>
</feature>
<dbReference type="InParanoid" id="A0A409Y334"/>
<name>A0A409Y334_9AGAR</name>
<reference evidence="2 3" key="1">
    <citation type="journal article" date="2018" name="Evol. Lett.">
        <title>Horizontal gene cluster transfer increased hallucinogenic mushroom diversity.</title>
        <authorList>
            <person name="Reynolds H.T."/>
            <person name="Vijayakumar V."/>
            <person name="Gluck-Thaler E."/>
            <person name="Korotkin H.B."/>
            <person name="Matheny P.B."/>
            <person name="Slot J.C."/>
        </authorList>
    </citation>
    <scope>NUCLEOTIDE SEQUENCE [LARGE SCALE GENOMIC DNA]</scope>
    <source>
        <strain evidence="2 3">SRW20</strain>
    </source>
</reference>
<dbReference type="EMBL" id="NHYE01001254">
    <property type="protein sequence ID" value="PPQ97425.1"/>
    <property type="molecule type" value="Genomic_DNA"/>
</dbReference>
<dbReference type="OrthoDB" id="2969033at2759"/>
<accession>A0A409Y334</accession>